<dbReference type="PANTHER" id="PTHR42188:SF1">
    <property type="entry name" value="23S RRNA-SPECIFIC ENDONUCLEASE VAPC20"/>
    <property type="match status" value="1"/>
</dbReference>
<dbReference type="Pfam" id="PF01850">
    <property type="entry name" value="PIN"/>
    <property type="match status" value="1"/>
</dbReference>
<gene>
    <name evidence="2" type="ORF">UX78_C0005G0065</name>
</gene>
<dbReference type="AlphaFoldDB" id="A0A0G1RH95"/>
<evidence type="ECO:0000259" key="1">
    <source>
        <dbReference type="Pfam" id="PF01850"/>
    </source>
</evidence>
<comment type="caution">
    <text evidence="2">The sequence shown here is derived from an EMBL/GenBank/DDBJ whole genome shotgun (WGS) entry which is preliminary data.</text>
</comment>
<organism evidence="2 3">
    <name type="scientific">Candidatus Amesbacteria bacterium GW2011_GWA2_47_11</name>
    <dbReference type="NCBI Taxonomy" id="1618357"/>
    <lineage>
        <taxon>Bacteria</taxon>
        <taxon>Candidatus Amesiibacteriota</taxon>
    </lineage>
</organism>
<accession>A0A0G1RH95</accession>
<name>A0A0G1RH95_9BACT</name>
<sequence>MIRRLLVDADWLVGAFRDEDAHHQMAAKSVARHEEREDELYVLNLVLQETGTVLSHRTGMRAVRLFWEKLPKLGLKKIGLDEELEDEVWRVFLKQTKKGCSFVDCANLVVMGKYKLDGILTWDEFYPKDIRVR</sequence>
<dbReference type="InterPro" id="IPR029060">
    <property type="entry name" value="PIN-like_dom_sf"/>
</dbReference>
<dbReference type="SUPFAM" id="SSF88723">
    <property type="entry name" value="PIN domain-like"/>
    <property type="match status" value="1"/>
</dbReference>
<feature type="domain" description="PIN" evidence="1">
    <location>
        <begin position="6"/>
        <end position="123"/>
    </location>
</feature>
<dbReference type="GO" id="GO:0016075">
    <property type="term" value="P:rRNA catabolic process"/>
    <property type="evidence" value="ECO:0007669"/>
    <property type="project" value="TreeGrafter"/>
</dbReference>
<dbReference type="InterPro" id="IPR039018">
    <property type="entry name" value="VapC20-like"/>
</dbReference>
<dbReference type="InterPro" id="IPR002716">
    <property type="entry name" value="PIN_dom"/>
</dbReference>
<dbReference type="GO" id="GO:0004521">
    <property type="term" value="F:RNA endonuclease activity"/>
    <property type="evidence" value="ECO:0007669"/>
    <property type="project" value="InterPro"/>
</dbReference>
<reference evidence="2 3" key="1">
    <citation type="journal article" date="2015" name="Nature">
        <title>rRNA introns, odd ribosomes, and small enigmatic genomes across a large radiation of phyla.</title>
        <authorList>
            <person name="Brown C.T."/>
            <person name="Hug L.A."/>
            <person name="Thomas B.C."/>
            <person name="Sharon I."/>
            <person name="Castelle C.J."/>
            <person name="Singh A."/>
            <person name="Wilkins M.J."/>
            <person name="Williams K.H."/>
            <person name="Banfield J.F."/>
        </authorList>
    </citation>
    <scope>NUCLEOTIDE SEQUENCE [LARGE SCALE GENOMIC DNA]</scope>
</reference>
<dbReference type="Proteomes" id="UP000034607">
    <property type="component" value="Unassembled WGS sequence"/>
</dbReference>
<dbReference type="PANTHER" id="PTHR42188">
    <property type="entry name" value="23S RRNA-SPECIFIC ENDONUCLEASE VAPC20"/>
    <property type="match status" value="1"/>
</dbReference>
<proteinExistence type="predicted"/>
<dbReference type="EMBL" id="LCNM01000005">
    <property type="protein sequence ID" value="KKU56649.1"/>
    <property type="molecule type" value="Genomic_DNA"/>
</dbReference>
<protein>
    <recommendedName>
        <fullName evidence="1">PIN domain-containing protein</fullName>
    </recommendedName>
</protein>
<evidence type="ECO:0000313" key="3">
    <source>
        <dbReference type="Proteomes" id="UP000034607"/>
    </source>
</evidence>
<evidence type="ECO:0000313" key="2">
    <source>
        <dbReference type="EMBL" id="KKU56649.1"/>
    </source>
</evidence>
<dbReference type="CDD" id="cd09854">
    <property type="entry name" value="PIN_VapC-like"/>
    <property type="match status" value="1"/>
</dbReference>
<dbReference type="Gene3D" id="3.40.50.1010">
    <property type="entry name" value="5'-nuclease"/>
    <property type="match status" value="1"/>
</dbReference>